<comment type="caution">
    <text evidence="2">The sequence shown here is derived from an EMBL/GenBank/DDBJ whole genome shotgun (WGS) entry which is preliminary data.</text>
</comment>
<evidence type="ECO:0000256" key="1">
    <source>
        <dbReference type="SAM" id="SignalP"/>
    </source>
</evidence>
<protein>
    <submittedName>
        <fullName evidence="2">Uncharacterized protein</fullName>
    </submittedName>
</protein>
<accession>A0A370KKW4</accession>
<evidence type="ECO:0000313" key="3">
    <source>
        <dbReference type="Proteomes" id="UP000254939"/>
    </source>
</evidence>
<keyword evidence="1" id="KW-0732">Signal</keyword>
<reference evidence="2 3" key="1">
    <citation type="submission" date="2017-03" db="EMBL/GenBank/DDBJ databases">
        <title>Genome analysis of Rhizobial strains effectives or ineffectives for nitrogen fixation isolated from bean seeds.</title>
        <authorList>
            <person name="Peralta H."/>
            <person name="Aguilar-Vera A."/>
            <person name="Mora Y."/>
            <person name="Vargas-Lagunas C."/>
            <person name="Girard L."/>
            <person name="Mora J."/>
        </authorList>
    </citation>
    <scope>NUCLEOTIDE SEQUENCE [LARGE SCALE GENOMIC DNA]</scope>
    <source>
        <strain evidence="2 3">CCGM3</strain>
    </source>
</reference>
<organism evidence="2 3">
    <name type="scientific">Rhizobium grahamii</name>
    <dbReference type="NCBI Taxonomy" id="1120045"/>
    <lineage>
        <taxon>Bacteria</taxon>
        <taxon>Pseudomonadati</taxon>
        <taxon>Pseudomonadota</taxon>
        <taxon>Alphaproteobacteria</taxon>
        <taxon>Hyphomicrobiales</taxon>
        <taxon>Rhizobiaceae</taxon>
        <taxon>Rhizobium/Agrobacterium group</taxon>
        <taxon>Rhizobium</taxon>
    </lineage>
</organism>
<proteinExistence type="predicted"/>
<dbReference type="RefSeq" id="WP_016557022.1">
    <property type="nucleotide sequence ID" value="NZ_KZ857261.1"/>
</dbReference>
<gene>
    <name evidence="2" type="ORF">B5K06_19805</name>
</gene>
<dbReference type="AlphaFoldDB" id="A0A370KKW4"/>
<dbReference type="InterPro" id="IPR046565">
    <property type="entry name" value="DUF6719"/>
</dbReference>
<dbReference type="Proteomes" id="UP000254939">
    <property type="component" value="Unassembled WGS sequence"/>
</dbReference>
<feature type="signal peptide" evidence="1">
    <location>
        <begin position="1"/>
        <end position="17"/>
    </location>
</feature>
<evidence type="ECO:0000313" key="2">
    <source>
        <dbReference type="EMBL" id="RDJ08801.1"/>
    </source>
</evidence>
<dbReference type="EMBL" id="NAAC01000018">
    <property type="protein sequence ID" value="RDJ08801.1"/>
    <property type="molecule type" value="Genomic_DNA"/>
</dbReference>
<name>A0A370KKW4_9HYPH</name>
<feature type="chain" id="PRO_5016579949" evidence="1">
    <location>
        <begin position="18"/>
        <end position="68"/>
    </location>
</feature>
<dbReference type="Pfam" id="PF20477">
    <property type="entry name" value="DUF6719"/>
    <property type="match status" value="1"/>
</dbReference>
<sequence length="68" mass="7150">MSTSLLLAAASSAPASAAIRTVTSKPTLESLAPGQSVLYDDKKCPSGMIAKYRKAPKRTSISRTCVHQ</sequence>